<organism evidence="2 3">
    <name type="scientific">Mytilus edulis</name>
    <name type="common">Blue mussel</name>
    <dbReference type="NCBI Taxonomy" id="6550"/>
    <lineage>
        <taxon>Eukaryota</taxon>
        <taxon>Metazoa</taxon>
        <taxon>Spiralia</taxon>
        <taxon>Lophotrochozoa</taxon>
        <taxon>Mollusca</taxon>
        <taxon>Bivalvia</taxon>
        <taxon>Autobranchia</taxon>
        <taxon>Pteriomorphia</taxon>
        <taxon>Mytilida</taxon>
        <taxon>Mytiloidea</taxon>
        <taxon>Mytilidae</taxon>
        <taxon>Mytilinae</taxon>
        <taxon>Mytilus</taxon>
    </lineage>
</organism>
<dbReference type="InterPro" id="IPR000488">
    <property type="entry name" value="Death_dom"/>
</dbReference>
<evidence type="ECO:0000259" key="1">
    <source>
        <dbReference type="Pfam" id="PF00531"/>
    </source>
</evidence>
<dbReference type="Pfam" id="PF00531">
    <property type="entry name" value="Death"/>
    <property type="match status" value="1"/>
</dbReference>
<comment type="caution">
    <text evidence="2">The sequence shown here is derived from an EMBL/GenBank/DDBJ whole genome shotgun (WGS) entry which is preliminary data.</text>
</comment>
<evidence type="ECO:0000313" key="2">
    <source>
        <dbReference type="EMBL" id="CAG2211501.1"/>
    </source>
</evidence>
<dbReference type="EMBL" id="CAJPWZ010001263">
    <property type="protein sequence ID" value="CAG2211501.1"/>
    <property type="molecule type" value="Genomic_DNA"/>
</dbReference>
<protein>
    <recommendedName>
        <fullName evidence="1">Death domain-containing protein</fullName>
    </recommendedName>
</protein>
<proteinExistence type="predicted"/>
<dbReference type="Proteomes" id="UP000683360">
    <property type="component" value="Unassembled WGS sequence"/>
</dbReference>
<reference evidence="2" key="1">
    <citation type="submission" date="2021-03" db="EMBL/GenBank/DDBJ databases">
        <authorList>
            <person name="Bekaert M."/>
        </authorList>
    </citation>
    <scope>NUCLEOTIDE SEQUENCE</scope>
</reference>
<dbReference type="AlphaFoldDB" id="A0A8S3RYU1"/>
<dbReference type="Gene3D" id="1.10.533.10">
    <property type="entry name" value="Death Domain, Fas"/>
    <property type="match status" value="1"/>
</dbReference>
<dbReference type="SUPFAM" id="SSF47986">
    <property type="entry name" value="DEATH domain"/>
    <property type="match status" value="1"/>
</dbReference>
<keyword evidence="3" id="KW-1185">Reference proteome</keyword>
<dbReference type="InterPro" id="IPR011029">
    <property type="entry name" value="DEATH-like_dom_sf"/>
</dbReference>
<name>A0A8S3RYU1_MYTED</name>
<feature type="domain" description="Death" evidence="1">
    <location>
        <begin position="263"/>
        <end position="332"/>
    </location>
</feature>
<gene>
    <name evidence="2" type="ORF">MEDL_25615</name>
</gene>
<accession>A0A8S3RYU1</accession>
<dbReference type="OrthoDB" id="6111980at2759"/>
<evidence type="ECO:0000313" key="3">
    <source>
        <dbReference type="Proteomes" id="UP000683360"/>
    </source>
</evidence>
<dbReference type="InterPro" id="IPR018247">
    <property type="entry name" value="EF_Hand_1_Ca_BS"/>
</dbReference>
<sequence>MFKMAVPNGEPSLQHVVWTTLKEFGELLSPKAAPLNLPNNQQMEKLLFIDPEIILQHVQGLVCIPQRHSSSSDITKHWIKLVATGKHIKRRPFCVDQTHLSSMQFYQLAFSIRNQSDGNKISLTSANSCTLHHQGHEITLVHHKFQDRMQIIIGKSERNKKLHYIYQWLCDVCHAALPPEVNYVLGPECPLQEDCEVKGSMTSMHVVDISSRRSILCKTTRIDNHKAVRRWLQDQSTEPKIYIKDLPYNVFHKLFTYLQCATTLGQDWKGLGGLLGLSINDINVYETKKDPAMVLLLDQDQTNRLTVHELIELLDHPDMKRKDLIELLQTWLDSRNR</sequence>
<dbReference type="GO" id="GO:0007165">
    <property type="term" value="P:signal transduction"/>
    <property type="evidence" value="ECO:0007669"/>
    <property type="project" value="InterPro"/>
</dbReference>
<dbReference type="PROSITE" id="PS00018">
    <property type="entry name" value="EF_HAND_1"/>
    <property type="match status" value="1"/>
</dbReference>